<dbReference type="Proteomes" id="UP000780801">
    <property type="component" value="Unassembled WGS sequence"/>
</dbReference>
<dbReference type="Gene3D" id="1.25.40.10">
    <property type="entry name" value="Tetratricopeptide repeat domain"/>
    <property type="match status" value="1"/>
</dbReference>
<evidence type="ECO:0000256" key="1">
    <source>
        <dbReference type="ARBA" id="ARBA00010050"/>
    </source>
</evidence>
<gene>
    <name evidence="5" type="primary">SEC17</name>
    <name evidence="5" type="ORF">BGW38_002771</name>
</gene>
<feature type="signal peptide" evidence="4">
    <location>
        <begin position="1"/>
        <end position="17"/>
    </location>
</feature>
<comment type="caution">
    <text evidence="5">The sequence shown here is derived from an EMBL/GenBank/DDBJ whole genome shotgun (WGS) entry which is preliminary data.</text>
</comment>
<accession>A0A9P6KII0</accession>
<keyword evidence="4" id="KW-0732">Signal</keyword>
<proteinExistence type="inferred from homology"/>
<keyword evidence="3" id="KW-0653">Protein transport</keyword>
<organism evidence="5 6">
    <name type="scientific">Lunasporangiospora selenospora</name>
    <dbReference type="NCBI Taxonomy" id="979761"/>
    <lineage>
        <taxon>Eukaryota</taxon>
        <taxon>Fungi</taxon>
        <taxon>Fungi incertae sedis</taxon>
        <taxon>Mucoromycota</taxon>
        <taxon>Mortierellomycotina</taxon>
        <taxon>Mortierellomycetes</taxon>
        <taxon>Mortierellales</taxon>
        <taxon>Mortierellaceae</taxon>
        <taxon>Lunasporangiospora</taxon>
    </lineage>
</organism>
<comment type="similarity">
    <text evidence="1">Belongs to the SNAP family.</text>
</comment>
<dbReference type="InterPro" id="IPR011990">
    <property type="entry name" value="TPR-like_helical_dom_sf"/>
</dbReference>
<dbReference type="SUPFAM" id="SSF48452">
    <property type="entry name" value="TPR-like"/>
    <property type="match status" value="1"/>
</dbReference>
<dbReference type="InterPro" id="IPR000744">
    <property type="entry name" value="NSF_attach"/>
</dbReference>
<feature type="chain" id="PRO_5040158624" evidence="4">
    <location>
        <begin position="18"/>
        <end position="385"/>
    </location>
</feature>
<name>A0A9P6KII0_9FUNG</name>
<dbReference type="GO" id="GO:0005483">
    <property type="term" value="F:soluble NSF attachment protein activity"/>
    <property type="evidence" value="ECO:0007669"/>
    <property type="project" value="TreeGrafter"/>
</dbReference>
<sequence length="385" mass="42232">MLALVFLVLSAFVAVQTKPSQETFRPFYIARVEGSVSASTPVPAASSDRQNRGVVGWFTRNILDPLSGGVRVPQHTITDYYFFQIASLNDGSGQYLGAFQSWWVISELQTVTPGSAPGGGQGVQGGQGYEAQAEAFKQTASQAKLKRDYLGAAKAYTDAAKLYEKGATTINIFDAASAYEDAFKSYNMSKRLERAARLFKSNERGGTRAAKLYSQLGDLVKPTDPKRAIELYREASELYKVEGDGRNLQATVRQAELLCQTSQFAGAFALYQDTIIPETSRSELLQFTTRDHVVNATLAHLGATNGDWIVFEGDLQTFGDICGDFKGSMASNALQRLARAEREHDPVMFQEACQELDRSKSGGIPDWQVQLLLSEKTRLEGAELL</sequence>
<keyword evidence="2" id="KW-0813">Transport</keyword>
<dbReference type="GO" id="GO:0005774">
    <property type="term" value="C:vacuolar membrane"/>
    <property type="evidence" value="ECO:0007669"/>
    <property type="project" value="TreeGrafter"/>
</dbReference>
<dbReference type="GO" id="GO:0031201">
    <property type="term" value="C:SNARE complex"/>
    <property type="evidence" value="ECO:0007669"/>
    <property type="project" value="TreeGrafter"/>
</dbReference>
<evidence type="ECO:0000256" key="2">
    <source>
        <dbReference type="ARBA" id="ARBA00022448"/>
    </source>
</evidence>
<keyword evidence="6" id="KW-1185">Reference proteome</keyword>
<evidence type="ECO:0000313" key="6">
    <source>
        <dbReference type="Proteomes" id="UP000780801"/>
    </source>
</evidence>
<reference evidence="5" key="1">
    <citation type="journal article" date="2020" name="Fungal Divers.">
        <title>Resolving the Mortierellaceae phylogeny through synthesis of multi-gene phylogenetics and phylogenomics.</title>
        <authorList>
            <person name="Vandepol N."/>
            <person name="Liber J."/>
            <person name="Desiro A."/>
            <person name="Na H."/>
            <person name="Kennedy M."/>
            <person name="Barry K."/>
            <person name="Grigoriev I.V."/>
            <person name="Miller A.N."/>
            <person name="O'Donnell K."/>
            <person name="Stajich J.E."/>
            <person name="Bonito G."/>
        </authorList>
    </citation>
    <scope>NUCLEOTIDE SEQUENCE</scope>
    <source>
        <strain evidence="5">KOD1015</strain>
    </source>
</reference>
<dbReference type="OrthoDB" id="9984275at2759"/>
<protein>
    <submittedName>
        <fullName evidence="5">Vesicular-fusion protein S17</fullName>
    </submittedName>
</protein>
<evidence type="ECO:0000256" key="3">
    <source>
        <dbReference type="ARBA" id="ARBA00022927"/>
    </source>
</evidence>
<dbReference type="PANTHER" id="PTHR13768:SF8">
    <property type="entry name" value="ALPHA-SOLUBLE NSF ATTACHMENT PROTEIN"/>
    <property type="match status" value="1"/>
</dbReference>
<dbReference type="AlphaFoldDB" id="A0A9P6KII0"/>
<dbReference type="EMBL" id="JAABOA010000002">
    <property type="protein sequence ID" value="KAF9586749.1"/>
    <property type="molecule type" value="Genomic_DNA"/>
</dbReference>
<evidence type="ECO:0000313" key="5">
    <source>
        <dbReference type="EMBL" id="KAF9586749.1"/>
    </source>
</evidence>
<dbReference type="GO" id="GO:0019905">
    <property type="term" value="F:syntaxin binding"/>
    <property type="evidence" value="ECO:0007669"/>
    <property type="project" value="TreeGrafter"/>
</dbReference>
<dbReference type="GO" id="GO:0006886">
    <property type="term" value="P:intracellular protein transport"/>
    <property type="evidence" value="ECO:0007669"/>
    <property type="project" value="InterPro"/>
</dbReference>
<dbReference type="GO" id="GO:0035494">
    <property type="term" value="P:SNARE complex disassembly"/>
    <property type="evidence" value="ECO:0007669"/>
    <property type="project" value="TreeGrafter"/>
</dbReference>
<dbReference type="Pfam" id="PF14938">
    <property type="entry name" value="SNAP"/>
    <property type="match status" value="1"/>
</dbReference>
<dbReference type="PANTHER" id="PTHR13768">
    <property type="entry name" value="SOLUBLE NSF ATTACHMENT PROTEIN SNAP"/>
    <property type="match status" value="1"/>
</dbReference>
<evidence type="ECO:0000256" key="4">
    <source>
        <dbReference type="SAM" id="SignalP"/>
    </source>
</evidence>